<gene>
    <name evidence="2" type="ORF">Aco03nite_087160</name>
</gene>
<evidence type="ECO:0000313" key="2">
    <source>
        <dbReference type="EMBL" id="GID60312.1"/>
    </source>
</evidence>
<name>A0ABQ3XP75_9ACTN</name>
<dbReference type="EMBL" id="BOMG01000106">
    <property type="protein sequence ID" value="GID60312.1"/>
    <property type="molecule type" value="Genomic_DNA"/>
</dbReference>
<keyword evidence="1" id="KW-0732">Signal</keyword>
<feature type="chain" id="PRO_5046892619" evidence="1">
    <location>
        <begin position="27"/>
        <end position="177"/>
    </location>
</feature>
<keyword evidence="3" id="KW-1185">Reference proteome</keyword>
<organism evidence="2 3">
    <name type="scientific">Actinoplanes couchii</name>
    <dbReference type="NCBI Taxonomy" id="403638"/>
    <lineage>
        <taxon>Bacteria</taxon>
        <taxon>Bacillati</taxon>
        <taxon>Actinomycetota</taxon>
        <taxon>Actinomycetes</taxon>
        <taxon>Micromonosporales</taxon>
        <taxon>Micromonosporaceae</taxon>
        <taxon>Actinoplanes</taxon>
    </lineage>
</organism>
<comment type="caution">
    <text evidence="2">The sequence shown here is derived from an EMBL/GenBank/DDBJ whole genome shotgun (WGS) entry which is preliminary data.</text>
</comment>
<dbReference type="Proteomes" id="UP000612282">
    <property type="component" value="Unassembled WGS sequence"/>
</dbReference>
<protein>
    <submittedName>
        <fullName evidence="2">Uncharacterized protein</fullName>
    </submittedName>
</protein>
<sequence length="177" mass="18876">MNKRLALGVGTAAVAATLAGASPAAAALAQDALATAPVQYATTVPVAEIPTTVPASTALVNAVPEDVQLVGDKLYPVGDLRVTVTSRYQDEARFVLHLPQTARLVPGQQCVLLDWNLSQWLCEGTRLEAGESATTTLQVRSILEQEDHGKDVGYVQGLANNNERSEKIWFDIKWPAA</sequence>
<dbReference type="RefSeq" id="WP_203807212.1">
    <property type="nucleotide sequence ID" value="NZ_BAAAQE010000009.1"/>
</dbReference>
<reference evidence="2 3" key="1">
    <citation type="submission" date="2021-01" db="EMBL/GenBank/DDBJ databases">
        <title>Whole genome shotgun sequence of Actinoplanes couchii NBRC 106145.</title>
        <authorList>
            <person name="Komaki H."/>
            <person name="Tamura T."/>
        </authorList>
    </citation>
    <scope>NUCLEOTIDE SEQUENCE [LARGE SCALE GENOMIC DNA]</scope>
    <source>
        <strain evidence="2 3">NBRC 106145</strain>
    </source>
</reference>
<evidence type="ECO:0000256" key="1">
    <source>
        <dbReference type="SAM" id="SignalP"/>
    </source>
</evidence>
<feature type="signal peptide" evidence="1">
    <location>
        <begin position="1"/>
        <end position="26"/>
    </location>
</feature>
<proteinExistence type="predicted"/>
<accession>A0ABQ3XP75</accession>
<evidence type="ECO:0000313" key="3">
    <source>
        <dbReference type="Proteomes" id="UP000612282"/>
    </source>
</evidence>